<evidence type="ECO:0000313" key="4">
    <source>
        <dbReference type="EMBL" id="MRS63859.1"/>
    </source>
</evidence>
<dbReference type="PANTHER" id="PTHR33824">
    <property type="entry name" value="POLYKETIDE CYCLASE/DEHYDRASE AND LIPID TRANSPORT SUPERFAMILY PROTEIN"/>
    <property type="match status" value="1"/>
</dbReference>
<evidence type="ECO:0000259" key="3">
    <source>
        <dbReference type="Pfam" id="PF11127"/>
    </source>
</evidence>
<dbReference type="EMBL" id="WJXZ01000013">
    <property type="protein sequence ID" value="MRS63859.1"/>
    <property type="molecule type" value="Genomic_DNA"/>
</dbReference>
<sequence>MANKNTPVWDKPGIGQLEPEISGSSRINVGEEERVWSTVGGGLLLTYGLKRASIGGMLLAAVGSYLTYRGMSGNCPISEAIGRNTAEGETTTIRPIEISVSQVVYKPRNEVYQYWRQLENLPRFMSHLKEVRQLDSKRSHWIAQVSDGALAEALGTVEWDAQIIHETPNERLVWKSVENARIDNAGEVRFMDSPDGFGTQIHATIQYRPPVGHLGSAFMKMFNSTFTHLIEKDLHRFKEVIESDGSTAVQGLLPASTTETAQL</sequence>
<dbReference type="AlphaFoldDB" id="A0A7K0EPX2"/>
<dbReference type="Gene3D" id="3.30.530.20">
    <property type="match status" value="1"/>
</dbReference>
<proteinExistence type="inferred from homology"/>
<gene>
    <name evidence="4" type="ORF">GJJ30_21345</name>
</gene>
<accession>A0A7K0EPX2</accession>
<dbReference type="InterPro" id="IPR021309">
    <property type="entry name" value="YgaP-like_TM"/>
</dbReference>
<evidence type="ECO:0000259" key="2">
    <source>
        <dbReference type="Pfam" id="PF03364"/>
    </source>
</evidence>
<dbReference type="SUPFAM" id="SSF55961">
    <property type="entry name" value="Bet v1-like"/>
    <property type="match status" value="1"/>
</dbReference>
<dbReference type="Proteomes" id="UP000441754">
    <property type="component" value="Unassembled WGS sequence"/>
</dbReference>
<comment type="caution">
    <text evidence="4">The sequence shown here is derived from an EMBL/GenBank/DDBJ whole genome shotgun (WGS) entry which is preliminary data.</text>
</comment>
<dbReference type="PANTHER" id="PTHR33824:SF7">
    <property type="entry name" value="POLYKETIDE CYCLASE_DEHYDRASE AND LIPID TRANSPORT SUPERFAMILY PROTEIN"/>
    <property type="match status" value="1"/>
</dbReference>
<dbReference type="InterPro" id="IPR047137">
    <property type="entry name" value="ORF3"/>
</dbReference>
<dbReference type="InterPro" id="IPR005031">
    <property type="entry name" value="COQ10_START"/>
</dbReference>
<evidence type="ECO:0000256" key="1">
    <source>
        <dbReference type="ARBA" id="ARBA00008918"/>
    </source>
</evidence>
<comment type="similarity">
    <text evidence="1">Belongs to the ribosome association toxin RatA family.</text>
</comment>
<reference evidence="4 5" key="1">
    <citation type="journal article" date="2018" name="Antonie Van Leeuwenhoek">
        <title>Larkinella terrae sp. nov., isolated from soil on Jeju Island, South Korea.</title>
        <authorList>
            <person name="Ten L.N."/>
            <person name="Jeon J."/>
            <person name="Park S.J."/>
            <person name="Park S."/>
            <person name="Lee S.Y."/>
            <person name="Kim M.K."/>
            <person name="Jung H.Y."/>
        </authorList>
    </citation>
    <scope>NUCLEOTIDE SEQUENCE [LARGE SCALE GENOMIC DNA]</scope>
    <source>
        <strain evidence="4 5">KCTC 52001</strain>
    </source>
</reference>
<name>A0A7K0EPX2_9BACT</name>
<protein>
    <submittedName>
        <fullName evidence="4">DUF2892 domain-containing protein</fullName>
    </submittedName>
</protein>
<evidence type="ECO:0000313" key="5">
    <source>
        <dbReference type="Proteomes" id="UP000441754"/>
    </source>
</evidence>
<feature type="domain" description="Inner membrane protein YgaP-like transmembrane" evidence="3">
    <location>
        <begin position="27"/>
        <end position="86"/>
    </location>
</feature>
<dbReference type="CDD" id="cd07817">
    <property type="entry name" value="SRPBCC_8"/>
    <property type="match status" value="1"/>
</dbReference>
<dbReference type="Pfam" id="PF11127">
    <property type="entry name" value="YgaP-like_TM"/>
    <property type="match status" value="1"/>
</dbReference>
<keyword evidence="5" id="KW-1185">Reference proteome</keyword>
<dbReference type="RefSeq" id="WP_154177224.1">
    <property type="nucleotide sequence ID" value="NZ_WJXZ01000013.1"/>
</dbReference>
<dbReference type="OrthoDB" id="9797595at2"/>
<organism evidence="4 5">
    <name type="scientific">Larkinella terrae</name>
    <dbReference type="NCBI Taxonomy" id="2025311"/>
    <lineage>
        <taxon>Bacteria</taxon>
        <taxon>Pseudomonadati</taxon>
        <taxon>Bacteroidota</taxon>
        <taxon>Cytophagia</taxon>
        <taxon>Cytophagales</taxon>
        <taxon>Spirosomataceae</taxon>
        <taxon>Larkinella</taxon>
    </lineage>
</organism>
<feature type="domain" description="Coenzyme Q-binding protein COQ10 START" evidence="2">
    <location>
        <begin position="107"/>
        <end position="230"/>
    </location>
</feature>
<dbReference type="InterPro" id="IPR023393">
    <property type="entry name" value="START-like_dom_sf"/>
</dbReference>
<dbReference type="Pfam" id="PF03364">
    <property type="entry name" value="Polyketide_cyc"/>
    <property type="match status" value="1"/>
</dbReference>